<dbReference type="AlphaFoldDB" id="A0ABD3QZ48"/>
<evidence type="ECO:0000313" key="2">
    <source>
        <dbReference type="Proteomes" id="UP001516023"/>
    </source>
</evidence>
<dbReference type="EMBL" id="JABMIG020000003">
    <property type="protein sequence ID" value="KAL3805304.1"/>
    <property type="molecule type" value="Genomic_DNA"/>
</dbReference>
<dbReference type="Proteomes" id="UP001516023">
    <property type="component" value="Unassembled WGS sequence"/>
</dbReference>
<keyword evidence="2" id="KW-1185">Reference proteome</keyword>
<evidence type="ECO:0000313" key="1">
    <source>
        <dbReference type="EMBL" id="KAL3805304.1"/>
    </source>
</evidence>
<sequence length="191" mass="21200">MSKKTGIPSSNTNRPYPNSIRKITAATKLISMWSTLARTSLRRAFNLASRSAPSSALRPACSGCGTPIRCASRFFSERPYAVDAPDGDHDLQEIEESSSWAKRTIDLASITEDADAITEMHQAVLGKQLFAVDGPDGEHDFEDVEEHLAGVHRIINSASVLEDPEEIKKDHQLEEEIRRQAVERSFDNAKY</sequence>
<proteinExistence type="predicted"/>
<protein>
    <submittedName>
        <fullName evidence="1">Uncharacterized protein</fullName>
    </submittedName>
</protein>
<name>A0ABD3QZ48_9STRA</name>
<organism evidence="1 2">
    <name type="scientific">Cyclotella cryptica</name>
    <dbReference type="NCBI Taxonomy" id="29204"/>
    <lineage>
        <taxon>Eukaryota</taxon>
        <taxon>Sar</taxon>
        <taxon>Stramenopiles</taxon>
        <taxon>Ochrophyta</taxon>
        <taxon>Bacillariophyta</taxon>
        <taxon>Coscinodiscophyceae</taxon>
        <taxon>Thalassiosirophycidae</taxon>
        <taxon>Stephanodiscales</taxon>
        <taxon>Stephanodiscaceae</taxon>
        <taxon>Cyclotella</taxon>
    </lineage>
</organism>
<gene>
    <name evidence="1" type="ORF">HJC23_009011</name>
</gene>
<comment type="caution">
    <text evidence="1">The sequence shown here is derived from an EMBL/GenBank/DDBJ whole genome shotgun (WGS) entry which is preliminary data.</text>
</comment>
<reference evidence="1 2" key="1">
    <citation type="journal article" date="2020" name="G3 (Bethesda)">
        <title>Improved Reference Genome for Cyclotella cryptica CCMP332, a Model for Cell Wall Morphogenesis, Salinity Adaptation, and Lipid Production in Diatoms (Bacillariophyta).</title>
        <authorList>
            <person name="Roberts W.R."/>
            <person name="Downey K.M."/>
            <person name="Ruck E.C."/>
            <person name="Traller J.C."/>
            <person name="Alverson A.J."/>
        </authorList>
    </citation>
    <scope>NUCLEOTIDE SEQUENCE [LARGE SCALE GENOMIC DNA]</scope>
    <source>
        <strain evidence="1 2">CCMP332</strain>
    </source>
</reference>
<accession>A0ABD3QZ48</accession>